<sequence length="187" mass="20141">MARLSVAGHDPSSRNWGIAGGSYDTDTGKLTIKTLRVVRSEPLEGKQVRQNSQDLRTANQLYEGVAPFLAATLTFAEIPSGSQSARASLCSGICIGVLGSLRAGSQFIEVTPNEVKLAAVGSRTATKKQMITWAVNKHPEAPWPRKSNGEIHLGDAEHMADAVGAIYAGLRTEIFKQIIQFHRGTQQ</sequence>
<dbReference type="InterPro" id="IPR036397">
    <property type="entry name" value="RNaseH_sf"/>
</dbReference>
<protein>
    <submittedName>
        <fullName evidence="2">Uncharacterized protein</fullName>
    </submittedName>
</protein>
<dbReference type="Proteomes" id="UP000252224">
    <property type="component" value="Segment"/>
</dbReference>
<evidence type="ECO:0000256" key="1">
    <source>
        <dbReference type="SAM" id="MobiDB-lite"/>
    </source>
</evidence>
<organism evidence="2 3">
    <name type="scientific">Pseudomonas phage phCDa</name>
    <dbReference type="NCBI Taxonomy" id="2268587"/>
    <lineage>
        <taxon>Viruses</taxon>
        <taxon>Duplodnaviria</taxon>
        <taxon>Heunggongvirae</taxon>
        <taxon>Uroviricota</taxon>
        <taxon>Caudoviricetes</taxon>
        <taxon>Schitoviridae</taxon>
        <taxon>Shizishanvirus</taxon>
        <taxon>Shizishanvirus phCDa</taxon>
    </lineage>
</organism>
<keyword evidence="3" id="KW-1185">Reference proteome</keyword>
<proteinExistence type="predicted"/>
<feature type="region of interest" description="Disordered" evidence="1">
    <location>
        <begin position="1"/>
        <end position="20"/>
    </location>
</feature>
<name>A0A2Z5H9T6_9CAUD</name>
<accession>A0A2Z5H9T6</accession>
<dbReference type="EMBL" id="MH382836">
    <property type="protein sequence ID" value="AXC36446.1"/>
    <property type="molecule type" value="Genomic_DNA"/>
</dbReference>
<dbReference type="Gene3D" id="3.30.420.10">
    <property type="entry name" value="Ribonuclease H-like superfamily/Ribonuclease H"/>
    <property type="match status" value="1"/>
</dbReference>
<evidence type="ECO:0000313" key="2">
    <source>
        <dbReference type="EMBL" id="AXC36446.1"/>
    </source>
</evidence>
<dbReference type="GO" id="GO:0003676">
    <property type="term" value="F:nucleic acid binding"/>
    <property type="evidence" value="ECO:0007669"/>
    <property type="project" value="InterPro"/>
</dbReference>
<reference evidence="2 3" key="1">
    <citation type="submission" date="2018-05" db="EMBL/GenBank/DDBJ databases">
        <title>Genomic characterization of a novel Pseudomonas phage phCDa.</title>
        <authorList>
            <person name="Chen C."/>
            <person name="Lu D."/>
            <person name="Wang J."/>
            <person name="Fu R."/>
        </authorList>
    </citation>
    <scope>NUCLEOTIDE SEQUENCE [LARGE SCALE GENOMIC DNA]</scope>
</reference>
<evidence type="ECO:0000313" key="3">
    <source>
        <dbReference type="Proteomes" id="UP000252224"/>
    </source>
</evidence>
<gene>
    <name evidence="2" type="ORF">phCDa_2</name>
</gene>